<name>A0A2M7CIT7_9BACT</name>
<evidence type="ECO:0000313" key="11">
    <source>
        <dbReference type="Proteomes" id="UP000229966"/>
    </source>
</evidence>
<dbReference type="GO" id="GO:0005886">
    <property type="term" value="C:plasma membrane"/>
    <property type="evidence" value="ECO:0007669"/>
    <property type="project" value="UniProtKB-SubCell"/>
</dbReference>
<feature type="domain" description="ABC3 transporter permease C-terminal" evidence="8">
    <location>
        <begin position="291"/>
        <end position="403"/>
    </location>
</feature>
<dbReference type="PANTHER" id="PTHR30572">
    <property type="entry name" value="MEMBRANE COMPONENT OF TRANSPORTER-RELATED"/>
    <property type="match status" value="1"/>
</dbReference>
<keyword evidence="2" id="KW-1003">Cell membrane</keyword>
<comment type="caution">
    <text evidence="10">The sequence shown here is derived from an EMBL/GenBank/DDBJ whole genome shotgun (WGS) entry which is preliminary data.</text>
</comment>
<reference evidence="11" key="1">
    <citation type="submission" date="2017-09" db="EMBL/GenBank/DDBJ databases">
        <title>Depth-based differentiation of microbial function through sediment-hosted aquifers and enrichment of novel symbionts in the deep terrestrial subsurface.</title>
        <authorList>
            <person name="Probst A.J."/>
            <person name="Ladd B."/>
            <person name="Jarett J.K."/>
            <person name="Geller-Mcgrath D.E."/>
            <person name="Sieber C.M.K."/>
            <person name="Emerson J.B."/>
            <person name="Anantharaman K."/>
            <person name="Thomas B.C."/>
            <person name="Malmstrom R."/>
            <person name="Stieglmeier M."/>
            <person name="Klingl A."/>
            <person name="Woyke T."/>
            <person name="Ryan C.M."/>
            <person name="Banfield J.F."/>
        </authorList>
    </citation>
    <scope>NUCLEOTIDE SEQUENCE [LARGE SCALE GENOMIC DNA]</scope>
</reference>
<protein>
    <recommendedName>
        <fullName evidence="12">Multidrug ABC transporter substrate-binding protein</fullName>
    </recommendedName>
</protein>
<sequence>MTFLEAIKSGLIAIWSNKIRSFLTMLGMIIGVSSVITLVSIGKGVYQDVASLVSDMGTNLVFVVSGDISGMTQSTGGNYAVNPANFIKADILKPADLATIKTMPEVEYFSAMNILSGFLSFENKNAYPMIVGVQPDAVHTIQNLAIDKGRFFTEEDNGKYLIVLTPNQVEVLFGDKKFDPVGKKIMAGKQEYEVVGTVKQKKQETNIISSDFDNMVFLPFETVNKISGSTQIMRIFIKINDNFDIKETAEKIKNTLLETHTKDEISVLTQEDMLDMMSSILSIMTIMITAIASISLVVGGVGIMNIMLVSVTERTREIGIRKAIGATDGEIMKQFLLEAIILTMLGGAIGVALSYGVGIIFEAQTSIQAVIDAQTILLATGISITIGIIFGLFPAYRAAKKDPVDALRYE</sequence>
<feature type="transmembrane region" description="Helical" evidence="7">
    <location>
        <begin position="21"/>
        <end position="41"/>
    </location>
</feature>
<evidence type="ECO:0000313" key="10">
    <source>
        <dbReference type="EMBL" id="PIV25571.1"/>
    </source>
</evidence>
<proteinExistence type="inferred from homology"/>
<dbReference type="Pfam" id="PF02687">
    <property type="entry name" value="FtsX"/>
    <property type="match status" value="1"/>
</dbReference>
<evidence type="ECO:0000256" key="5">
    <source>
        <dbReference type="ARBA" id="ARBA00023136"/>
    </source>
</evidence>
<organism evidence="10 11">
    <name type="scientific">Candidatus Berkelbacteria bacterium CG03_land_8_20_14_0_80_40_36</name>
    <dbReference type="NCBI Taxonomy" id="1974509"/>
    <lineage>
        <taxon>Bacteria</taxon>
        <taxon>Candidatus Berkelbacteria</taxon>
    </lineage>
</organism>
<dbReference type="InterPro" id="IPR025857">
    <property type="entry name" value="MacB_PCD"/>
</dbReference>
<feature type="transmembrane region" description="Helical" evidence="7">
    <location>
        <begin position="280"/>
        <end position="308"/>
    </location>
</feature>
<keyword evidence="4 7" id="KW-1133">Transmembrane helix</keyword>
<evidence type="ECO:0000256" key="6">
    <source>
        <dbReference type="ARBA" id="ARBA00038076"/>
    </source>
</evidence>
<evidence type="ECO:0000259" key="9">
    <source>
        <dbReference type="Pfam" id="PF12704"/>
    </source>
</evidence>
<evidence type="ECO:0000256" key="3">
    <source>
        <dbReference type="ARBA" id="ARBA00022692"/>
    </source>
</evidence>
<keyword evidence="5 7" id="KW-0472">Membrane</keyword>
<keyword evidence="3 7" id="KW-0812">Transmembrane</keyword>
<accession>A0A2M7CIT7</accession>
<evidence type="ECO:0000256" key="7">
    <source>
        <dbReference type="SAM" id="Phobius"/>
    </source>
</evidence>
<feature type="domain" description="MacB-like periplasmic core" evidence="9">
    <location>
        <begin position="21"/>
        <end position="254"/>
    </location>
</feature>
<comment type="subcellular location">
    <subcellularLocation>
        <location evidence="1">Cell membrane</location>
        <topology evidence="1">Multi-pass membrane protein</topology>
    </subcellularLocation>
</comment>
<dbReference type="AlphaFoldDB" id="A0A2M7CIT7"/>
<dbReference type="InterPro" id="IPR003838">
    <property type="entry name" value="ABC3_permease_C"/>
</dbReference>
<dbReference type="PANTHER" id="PTHR30572:SF4">
    <property type="entry name" value="ABC TRANSPORTER PERMEASE YTRF"/>
    <property type="match status" value="1"/>
</dbReference>
<dbReference type="Pfam" id="PF12704">
    <property type="entry name" value="MacB_PCD"/>
    <property type="match status" value="1"/>
</dbReference>
<feature type="transmembrane region" description="Helical" evidence="7">
    <location>
        <begin position="339"/>
        <end position="361"/>
    </location>
</feature>
<evidence type="ECO:0008006" key="12">
    <source>
        <dbReference type="Google" id="ProtNLM"/>
    </source>
</evidence>
<comment type="similarity">
    <text evidence="6">Belongs to the ABC-4 integral membrane protein family.</text>
</comment>
<evidence type="ECO:0000256" key="2">
    <source>
        <dbReference type="ARBA" id="ARBA00022475"/>
    </source>
</evidence>
<evidence type="ECO:0000256" key="4">
    <source>
        <dbReference type="ARBA" id="ARBA00022989"/>
    </source>
</evidence>
<feature type="transmembrane region" description="Helical" evidence="7">
    <location>
        <begin position="373"/>
        <end position="393"/>
    </location>
</feature>
<dbReference type="GO" id="GO:0022857">
    <property type="term" value="F:transmembrane transporter activity"/>
    <property type="evidence" value="ECO:0007669"/>
    <property type="project" value="TreeGrafter"/>
</dbReference>
<dbReference type="Proteomes" id="UP000229966">
    <property type="component" value="Unassembled WGS sequence"/>
</dbReference>
<evidence type="ECO:0000259" key="8">
    <source>
        <dbReference type="Pfam" id="PF02687"/>
    </source>
</evidence>
<gene>
    <name evidence="10" type="ORF">COS38_00825</name>
</gene>
<evidence type="ECO:0000256" key="1">
    <source>
        <dbReference type="ARBA" id="ARBA00004651"/>
    </source>
</evidence>
<dbReference type="InterPro" id="IPR050250">
    <property type="entry name" value="Macrolide_Exporter_MacB"/>
</dbReference>
<dbReference type="EMBL" id="PEUM01000022">
    <property type="protein sequence ID" value="PIV25571.1"/>
    <property type="molecule type" value="Genomic_DNA"/>
</dbReference>